<proteinExistence type="predicted"/>
<accession>A0A2P2KYX3</accession>
<evidence type="ECO:0000313" key="1">
    <source>
        <dbReference type="EMBL" id="MBX10915.1"/>
    </source>
</evidence>
<reference evidence="1" key="1">
    <citation type="submission" date="2018-02" db="EMBL/GenBank/DDBJ databases">
        <title>Rhizophora mucronata_Transcriptome.</title>
        <authorList>
            <person name="Meera S.P."/>
            <person name="Sreeshan A."/>
            <person name="Augustine A."/>
        </authorList>
    </citation>
    <scope>NUCLEOTIDE SEQUENCE</scope>
    <source>
        <tissue evidence="1">Leaf</tissue>
    </source>
</reference>
<organism evidence="1">
    <name type="scientific">Rhizophora mucronata</name>
    <name type="common">Asiatic mangrove</name>
    <dbReference type="NCBI Taxonomy" id="61149"/>
    <lineage>
        <taxon>Eukaryota</taxon>
        <taxon>Viridiplantae</taxon>
        <taxon>Streptophyta</taxon>
        <taxon>Embryophyta</taxon>
        <taxon>Tracheophyta</taxon>
        <taxon>Spermatophyta</taxon>
        <taxon>Magnoliopsida</taxon>
        <taxon>eudicotyledons</taxon>
        <taxon>Gunneridae</taxon>
        <taxon>Pentapetalae</taxon>
        <taxon>rosids</taxon>
        <taxon>fabids</taxon>
        <taxon>Malpighiales</taxon>
        <taxon>Rhizophoraceae</taxon>
        <taxon>Rhizophora</taxon>
    </lineage>
</organism>
<sequence>MTMNHQHQPPFLSFRKCPAFALPSGWQLCISQSAAED</sequence>
<name>A0A2P2KYX3_RHIMU</name>
<dbReference type="AlphaFoldDB" id="A0A2P2KYX3"/>
<protein>
    <submittedName>
        <fullName evidence="1">Cyclin-H1-1</fullName>
    </submittedName>
</protein>
<dbReference type="EMBL" id="GGEC01030431">
    <property type="protein sequence ID" value="MBX10915.1"/>
    <property type="molecule type" value="Transcribed_RNA"/>
</dbReference>